<dbReference type="InterPro" id="IPR006842">
    <property type="entry name" value="Transposase_31"/>
</dbReference>
<comment type="caution">
    <text evidence="3">The sequence shown here is derived from an EMBL/GenBank/DDBJ whole genome shotgun (WGS) entry which is preliminary data.</text>
</comment>
<evidence type="ECO:0000259" key="1">
    <source>
        <dbReference type="Pfam" id="PF04754"/>
    </source>
</evidence>
<dbReference type="AlphaFoldDB" id="A0A4Q9QYF4"/>
<dbReference type="InterPro" id="IPR025587">
    <property type="entry name" value="DUF4351"/>
</dbReference>
<feature type="domain" description="DUF4351" evidence="2">
    <location>
        <begin position="198"/>
        <end position="223"/>
    </location>
</feature>
<dbReference type="Pfam" id="PF14261">
    <property type="entry name" value="DUF4351"/>
    <property type="match status" value="1"/>
</dbReference>
<accession>A0A4Q9QYF4</accession>
<dbReference type="EMBL" id="QJUP01000030">
    <property type="protein sequence ID" value="TBU90369.1"/>
    <property type="molecule type" value="Genomic_DNA"/>
</dbReference>
<organism evidence="3 4">
    <name type="scientific">Stutzerimonas kirkiae</name>
    <dbReference type="NCBI Taxonomy" id="2211392"/>
    <lineage>
        <taxon>Bacteria</taxon>
        <taxon>Pseudomonadati</taxon>
        <taxon>Pseudomonadota</taxon>
        <taxon>Gammaproteobacteria</taxon>
        <taxon>Pseudomonadales</taxon>
        <taxon>Pseudomonadaceae</taxon>
        <taxon>Stutzerimonas</taxon>
    </lineage>
</organism>
<dbReference type="Pfam" id="PF04754">
    <property type="entry name" value="Transposase_31"/>
    <property type="match status" value="1"/>
</dbReference>
<proteinExistence type="predicted"/>
<reference evidence="3 4" key="1">
    <citation type="submission" date="2018-06" db="EMBL/GenBank/DDBJ databases">
        <title>Three novel Pseudomonas species isolated from symptomatic oak.</title>
        <authorList>
            <person name="Bueno-Gonzalez V."/>
            <person name="Brady C."/>
        </authorList>
    </citation>
    <scope>NUCLEOTIDE SEQUENCE [LARGE SCALE GENOMIC DNA]</scope>
    <source>
        <strain evidence="3 4">P17C</strain>
    </source>
</reference>
<feature type="domain" description="Transposase (putative) YhgA-like" evidence="1">
    <location>
        <begin position="31"/>
        <end position="145"/>
    </location>
</feature>
<evidence type="ECO:0000313" key="3">
    <source>
        <dbReference type="EMBL" id="TBU90369.1"/>
    </source>
</evidence>
<gene>
    <name evidence="3" type="ORF">DNJ96_16895</name>
</gene>
<keyword evidence="4" id="KW-1185">Reference proteome</keyword>
<dbReference type="Proteomes" id="UP000292639">
    <property type="component" value="Unassembled WGS sequence"/>
</dbReference>
<evidence type="ECO:0000313" key="4">
    <source>
        <dbReference type="Proteomes" id="UP000292639"/>
    </source>
</evidence>
<name>A0A4Q9QYF4_9GAMM</name>
<evidence type="ECO:0000259" key="2">
    <source>
        <dbReference type="Pfam" id="PF14261"/>
    </source>
</evidence>
<protein>
    <submittedName>
        <fullName evidence="3">Uncharacterized protein</fullName>
    </submittedName>
</protein>
<sequence length="313" mass="34752">MACTPAGRLAPHLPVAGVPVHAGSLHGTAAAQLHRAVLATTGEAGATDRRQAASPVLPLVLYNGEQEWPYPTELAALCHPPPKDLRSFQPQDYLLIDESRYEEEQLAGQRNLVATLMRLEHARDVQSLQAIIEELLTWLRLDDQTALRRNLAQWIVRLIRRRVPRGEVPELTDLLEVNTMLAKRDIDWGAKWKQQGREEGREEGQAALLLRQLSKRFGPLPSGLCNGWPAPGGSGSVNGLRRSSMRRTWESCWGRLTTGHRCRPAGLATMAGDYTMHGKQPKTALEGWTKERDSRCFSSSFAASSAFIEVPCR</sequence>